<sequence>MTSTSHATDDRRRKTVLFCPTCDHEGPIAHDWLECRVDGVRYLVCPDCGSTVDRRTSHRPRPPAEAD</sequence>
<name>A0A2Z2HQ02_9EURY</name>
<gene>
    <name evidence="2" type="ORF">B1756_04725</name>
</gene>
<keyword evidence="3" id="KW-1185">Reference proteome</keyword>
<evidence type="ECO:0000313" key="3">
    <source>
        <dbReference type="Proteomes" id="UP000250088"/>
    </source>
</evidence>
<dbReference type="OrthoDB" id="209680at2157"/>
<reference evidence="3" key="1">
    <citation type="submission" date="2017-02" db="EMBL/GenBank/DDBJ databases">
        <title>Natronthermophilus aegyptiacus gen. nov.,sp. nov., an aerobic, extremely halophilic alkalithermophilic archaeon isolated from the athalassohaline Wadi An Natrun, Egypt.</title>
        <authorList>
            <person name="Zhao B."/>
        </authorList>
    </citation>
    <scope>NUCLEOTIDE SEQUENCE [LARGE SCALE GENOMIC DNA]</scope>
    <source>
        <strain evidence="3">JW/NM-HA 15</strain>
    </source>
</reference>
<dbReference type="GeneID" id="32893356"/>
<evidence type="ECO:0000259" key="1">
    <source>
        <dbReference type="Pfam" id="PF26408"/>
    </source>
</evidence>
<dbReference type="Pfam" id="PF26408">
    <property type="entry name" value="DUF8106"/>
    <property type="match status" value="1"/>
</dbReference>
<feature type="domain" description="DUF8106" evidence="1">
    <location>
        <begin position="13"/>
        <end position="55"/>
    </location>
</feature>
<dbReference type="RefSeq" id="WP_086887508.1">
    <property type="nucleotide sequence ID" value="NZ_CP019893.1"/>
</dbReference>
<dbReference type="AlphaFoldDB" id="A0A2Z2HQ02"/>
<protein>
    <recommendedName>
        <fullName evidence="1">DUF8106 domain-containing protein</fullName>
    </recommendedName>
</protein>
<dbReference type="Proteomes" id="UP000250088">
    <property type="component" value="Chromosome"/>
</dbReference>
<dbReference type="KEGG" id="naj:B1756_04725"/>
<accession>A0A2Z2HQ02</accession>
<organism evidence="2 3">
    <name type="scientific">Natrarchaeobaculum aegyptiacum</name>
    <dbReference type="NCBI Taxonomy" id="745377"/>
    <lineage>
        <taxon>Archaea</taxon>
        <taxon>Methanobacteriati</taxon>
        <taxon>Methanobacteriota</taxon>
        <taxon>Stenosarchaea group</taxon>
        <taxon>Halobacteria</taxon>
        <taxon>Halobacteriales</taxon>
        <taxon>Natrialbaceae</taxon>
        <taxon>Natrarchaeobaculum</taxon>
    </lineage>
</organism>
<dbReference type="InterPro" id="IPR024064">
    <property type="entry name" value="FdhE-like_sf"/>
</dbReference>
<dbReference type="InterPro" id="IPR058419">
    <property type="entry name" value="DUF8106"/>
</dbReference>
<evidence type="ECO:0000313" key="2">
    <source>
        <dbReference type="EMBL" id="ARS89129.1"/>
    </source>
</evidence>
<dbReference type="EMBL" id="CP019893">
    <property type="protein sequence ID" value="ARS89129.1"/>
    <property type="molecule type" value="Genomic_DNA"/>
</dbReference>
<proteinExistence type="predicted"/>
<dbReference type="SUPFAM" id="SSF144020">
    <property type="entry name" value="FdhE-like"/>
    <property type="match status" value="1"/>
</dbReference>